<name>A0ABU3SMY8_9MICO</name>
<dbReference type="SUPFAM" id="SSF53955">
    <property type="entry name" value="Lysozyme-like"/>
    <property type="match status" value="1"/>
</dbReference>
<dbReference type="Pfam" id="PF01464">
    <property type="entry name" value="SLT"/>
    <property type="match status" value="1"/>
</dbReference>
<evidence type="ECO:0000313" key="5">
    <source>
        <dbReference type="Proteomes" id="UP001261125"/>
    </source>
</evidence>
<evidence type="ECO:0000256" key="1">
    <source>
        <dbReference type="SAM" id="MobiDB-lite"/>
    </source>
</evidence>
<keyword evidence="2" id="KW-1133">Transmembrane helix</keyword>
<feature type="region of interest" description="Disordered" evidence="1">
    <location>
        <begin position="1"/>
        <end position="38"/>
    </location>
</feature>
<evidence type="ECO:0000259" key="3">
    <source>
        <dbReference type="Pfam" id="PF01464"/>
    </source>
</evidence>
<feature type="region of interest" description="Disordered" evidence="1">
    <location>
        <begin position="91"/>
        <end position="145"/>
    </location>
</feature>
<feature type="compositionally biased region" description="Low complexity" evidence="1">
    <location>
        <begin position="122"/>
        <end position="137"/>
    </location>
</feature>
<reference evidence="4 5" key="1">
    <citation type="submission" date="2023-09" db="EMBL/GenBank/DDBJ databases">
        <title>Microbacterium fusihabitans sp. nov., Microbacterium phycihabitans sp. nov., and Microbacterium cervinum sp. nov., isolated from dried seaweeds of beach.</title>
        <authorList>
            <person name="Lee S.D."/>
        </authorList>
    </citation>
    <scope>NUCLEOTIDE SEQUENCE [LARGE SCALE GENOMIC DNA]</scope>
    <source>
        <strain evidence="4 5">KSW2-29</strain>
    </source>
</reference>
<protein>
    <submittedName>
        <fullName evidence="4">Transglycosylase SLT domain-containing protein</fullName>
    </submittedName>
</protein>
<sequence length="242" mass="25287">MTAGSELSRRSSDRVARRGVGSVDVIPPALPRRSAPRWSRRRGVVGVFGACAAVLFAAAYVGPMGAALSPAQAEEPHTVTLYAEGLDDAQAVSTSGEKQAPDLQRSSYNVYVKPKPTPTPTPTQTRSRDSGSSAGESGSSGGGGPLYYSGGGAPAEWMAAAGISDADMGYVDYIVSRESGWNPNATNRSSGACGLVQALPCSKVPGNGYDPVDNLRWATGYATGRYGSWAGAYAFWTSNHWW</sequence>
<feature type="compositionally biased region" description="Basic and acidic residues" evidence="1">
    <location>
        <begin position="7"/>
        <end position="16"/>
    </location>
</feature>
<evidence type="ECO:0000313" key="4">
    <source>
        <dbReference type="EMBL" id="MDU0346158.1"/>
    </source>
</evidence>
<dbReference type="EMBL" id="JAWDIT010000003">
    <property type="protein sequence ID" value="MDU0346158.1"/>
    <property type="molecule type" value="Genomic_DNA"/>
</dbReference>
<organism evidence="4 5">
    <name type="scientific">Microbacterium phycohabitans</name>
    <dbReference type="NCBI Taxonomy" id="3075993"/>
    <lineage>
        <taxon>Bacteria</taxon>
        <taxon>Bacillati</taxon>
        <taxon>Actinomycetota</taxon>
        <taxon>Actinomycetes</taxon>
        <taxon>Micrococcales</taxon>
        <taxon>Microbacteriaceae</taxon>
        <taxon>Microbacterium</taxon>
    </lineage>
</organism>
<dbReference type="RefSeq" id="WP_316004549.1">
    <property type="nucleotide sequence ID" value="NZ_JAWDIT010000003.1"/>
</dbReference>
<comment type="caution">
    <text evidence="4">The sequence shown here is derived from an EMBL/GenBank/DDBJ whole genome shotgun (WGS) entry which is preliminary data.</text>
</comment>
<dbReference type="InterPro" id="IPR023346">
    <property type="entry name" value="Lysozyme-like_dom_sf"/>
</dbReference>
<dbReference type="Gene3D" id="1.10.530.10">
    <property type="match status" value="1"/>
</dbReference>
<dbReference type="InterPro" id="IPR008258">
    <property type="entry name" value="Transglycosylase_SLT_dom_1"/>
</dbReference>
<keyword evidence="2" id="KW-0812">Transmembrane</keyword>
<accession>A0ABU3SMY8</accession>
<gene>
    <name evidence="4" type="ORF">RWH44_10650</name>
</gene>
<keyword evidence="2" id="KW-0472">Membrane</keyword>
<keyword evidence="5" id="KW-1185">Reference proteome</keyword>
<evidence type="ECO:0000256" key="2">
    <source>
        <dbReference type="SAM" id="Phobius"/>
    </source>
</evidence>
<feature type="transmembrane region" description="Helical" evidence="2">
    <location>
        <begin position="43"/>
        <end position="62"/>
    </location>
</feature>
<dbReference type="Proteomes" id="UP001261125">
    <property type="component" value="Unassembled WGS sequence"/>
</dbReference>
<feature type="domain" description="Transglycosylase SLT" evidence="3">
    <location>
        <begin position="167"/>
        <end position="229"/>
    </location>
</feature>
<proteinExistence type="predicted"/>